<proteinExistence type="predicted"/>
<gene>
    <name evidence="1" type="ORF">TM448B04481_0009</name>
</gene>
<protein>
    <submittedName>
        <fullName evidence="1">Uncharacterized protein</fullName>
    </submittedName>
</protein>
<sequence>MTTFLINETVDAQLCVDHGYPNPETDPYGWIEKIRDNVAFQIQEFARDLDWADDMMRIAIARANYIPPRPLSAIEMEILEELAA</sequence>
<name>A0A6M3XZJ0_9ZZZZ</name>
<dbReference type="AlphaFoldDB" id="A0A6M3XZJ0"/>
<accession>A0A6M3XZJ0</accession>
<dbReference type="EMBL" id="MT145084">
    <property type="protein sequence ID" value="QJI03399.1"/>
    <property type="molecule type" value="Genomic_DNA"/>
</dbReference>
<organism evidence="1">
    <name type="scientific">viral metagenome</name>
    <dbReference type="NCBI Taxonomy" id="1070528"/>
    <lineage>
        <taxon>unclassified sequences</taxon>
        <taxon>metagenomes</taxon>
        <taxon>organismal metagenomes</taxon>
    </lineage>
</organism>
<reference evidence="1" key="1">
    <citation type="submission" date="2020-03" db="EMBL/GenBank/DDBJ databases">
        <title>The deep terrestrial virosphere.</title>
        <authorList>
            <person name="Holmfeldt K."/>
            <person name="Nilsson E."/>
            <person name="Simone D."/>
            <person name="Lopez-Fernandez M."/>
            <person name="Wu X."/>
            <person name="de Brujin I."/>
            <person name="Lundin D."/>
            <person name="Andersson A."/>
            <person name="Bertilsson S."/>
            <person name="Dopson M."/>
        </authorList>
    </citation>
    <scope>NUCLEOTIDE SEQUENCE</scope>
    <source>
        <strain evidence="1">TM448B04481</strain>
    </source>
</reference>
<evidence type="ECO:0000313" key="1">
    <source>
        <dbReference type="EMBL" id="QJI03399.1"/>
    </source>
</evidence>